<dbReference type="Proteomes" id="UP000095287">
    <property type="component" value="Unplaced"/>
</dbReference>
<dbReference type="WBParaSite" id="L893_g31556.t1">
    <property type="protein sequence ID" value="L893_g31556.t1"/>
    <property type="gene ID" value="L893_g31556"/>
</dbReference>
<feature type="chain" id="PRO_5009314130" evidence="2">
    <location>
        <begin position="25"/>
        <end position="350"/>
    </location>
</feature>
<evidence type="ECO:0000313" key="3">
    <source>
        <dbReference type="Proteomes" id="UP000095287"/>
    </source>
</evidence>
<keyword evidence="1" id="KW-1133">Transmembrane helix</keyword>
<proteinExistence type="predicted"/>
<keyword evidence="2" id="KW-0732">Signal</keyword>
<keyword evidence="3" id="KW-1185">Reference proteome</keyword>
<organism evidence="3 4">
    <name type="scientific">Steinernema glaseri</name>
    <dbReference type="NCBI Taxonomy" id="37863"/>
    <lineage>
        <taxon>Eukaryota</taxon>
        <taxon>Metazoa</taxon>
        <taxon>Ecdysozoa</taxon>
        <taxon>Nematoda</taxon>
        <taxon>Chromadorea</taxon>
        <taxon>Rhabditida</taxon>
        <taxon>Tylenchina</taxon>
        <taxon>Panagrolaimomorpha</taxon>
        <taxon>Strongyloidoidea</taxon>
        <taxon>Steinernematidae</taxon>
        <taxon>Steinernema</taxon>
    </lineage>
</organism>
<name>A0A1I8A0S4_9BILA</name>
<evidence type="ECO:0000256" key="2">
    <source>
        <dbReference type="SAM" id="SignalP"/>
    </source>
</evidence>
<keyword evidence="1" id="KW-0812">Transmembrane</keyword>
<evidence type="ECO:0000313" key="4">
    <source>
        <dbReference type="WBParaSite" id="L893_g31556.t1"/>
    </source>
</evidence>
<keyword evidence="1" id="KW-0472">Membrane</keyword>
<reference evidence="4" key="1">
    <citation type="submission" date="2016-11" db="UniProtKB">
        <authorList>
            <consortium name="WormBaseParasite"/>
        </authorList>
    </citation>
    <scope>IDENTIFICATION</scope>
</reference>
<sequence length="350" mass="40940">MAERVTHLSAVAAILFLSFLYTSAVVPAPTECWEDRIFAFSGSRLNCNATKQCVNETALLEEATKECGQKPKNHTFRERCGHRHYFSIDYTCCAPDKYHDRCLPPRRWNRTIANKIFIEIQKTMRLTRRMHEAWRTGNISKAPKYSSQIYQTKDVMSSSIWHIFFESEEHIPGCTNFKEFTQMEMTFGPEQYMDYFGEILLEPEYNCTKHMSNYYGPPEWFSPKYMTKEKYSFSGGCYFFPELEKPIEEFVRGLYRDMSPSLVPQEEDFWNDEHVKVKYCEWLLQKMTDPKFEQKESSHATFAWALFLLLLAGSVLGPGAAGFTLGRRRAEEKSSGFINHVFNEEESRIP</sequence>
<protein>
    <submittedName>
        <fullName evidence="4">GUB_WAK_bind domain-containing protein</fullName>
    </submittedName>
</protein>
<accession>A0A1I8A0S4</accession>
<dbReference type="AlphaFoldDB" id="A0A1I8A0S4"/>
<evidence type="ECO:0000256" key="1">
    <source>
        <dbReference type="SAM" id="Phobius"/>
    </source>
</evidence>
<feature type="signal peptide" evidence="2">
    <location>
        <begin position="1"/>
        <end position="24"/>
    </location>
</feature>
<feature type="transmembrane region" description="Helical" evidence="1">
    <location>
        <begin position="302"/>
        <end position="325"/>
    </location>
</feature>